<evidence type="ECO:0000256" key="1">
    <source>
        <dbReference type="SAM" id="MobiDB-lite"/>
    </source>
</evidence>
<proteinExistence type="predicted"/>
<feature type="compositionally biased region" description="Basic and acidic residues" evidence="1">
    <location>
        <begin position="8"/>
        <end position="23"/>
    </location>
</feature>
<evidence type="ECO:0000256" key="2">
    <source>
        <dbReference type="SAM" id="Phobius"/>
    </source>
</evidence>
<dbReference type="WBParaSite" id="PEQ_0001072501-mRNA-1">
    <property type="protein sequence ID" value="PEQ_0001072501-mRNA-1"/>
    <property type="gene ID" value="PEQ_0001072501"/>
</dbReference>
<keyword evidence="3" id="KW-1185">Reference proteome</keyword>
<evidence type="ECO:0000313" key="4">
    <source>
        <dbReference type="WBParaSite" id="PEQ_0001072501-mRNA-1"/>
    </source>
</evidence>
<evidence type="ECO:0000313" key="3">
    <source>
        <dbReference type="Proteomes" id="UP000887564"/>
    </source>
</evidence>
<name>A0A914RW51_PAREQ</name>
<sequence length="66" mass="7840">MGNKKASHQHEHMARHYEHNEEPKTGFRCRCRDLLSKYVDSIFHHFLKFAVCLCSILLLKKSGRKK</sequence>
<protein>
    <submittedName>
        <fullName evidence="4">Uncharacterized protein</fullName>
    </submittedName>
</protein>
<dbReference type="AlphaFoldDB" id="A0A914RW51"/>
<keyword evidence="2" id="KW-0472">Membrane</keyword>
<organism evidence="3 4">
    <name type="scientific">Parascaris equorum</name>
    <name type="common">Equine roundworm</name>
    <dbReference type="NCBI Taxonomy" id="6256"/>
    <lineage>
        <taxon>Eukaryota</taxon>
        <taxon>Metazoa</taxon>
        <taxon>Ecdysozoa</taxon>
        <taxon>Nematoda</taxon>
        <taxon>Chromadorea</taxon>
        <taxon>Rhabditida</taxon>
        <taxon>Spirurina</taxon>
        <taxon>Ascaridomorpha</taxon>
        <taxon>Ascaridoidea</taxon>
        <taxon>Ascarididae</taxon>
        <taxon>Parascaris</taxon>
    </lineage>
</organism>
<keyword evidence="2" id="KW-0812">Transmembrane</keyword>
<accession>A0A914RW51</accession>
<keyword evidence="2" id="KW-1133">Transmembrane helix</keyword>
<reference evidence="4" key="1">
    <citation type="submission" date="2022-11" db="UniProtKB">
        <authorList>
            <consortium name="WormBaseParasite"/>
        </authorList>
    </citation>
    <scope>IDENTIFICATION</scope>
</reference>
<feature type="region of interest" description="Disordered" evidence="1">
    <location>
        <begin position="1"/>
        <end position="23"/>
    </location>
</feature>
<feature type="transmembrane region" description="Helical" evidence="2">
    <location>
        <begin position="42"/>
        <end position="59"/>
    </location>
</feature>
<dbReference type="Proteomes" id="UP000887564">
    <property type="component" value="Unplaced"/>
</dbReference>